<dbReference type="RefSeq" id="WP_073788006.1">
    <property type="nucleotide sequence ID" value="NZ_CP109583.1"/>
</dbReference>
<evidence type="ECO:0000313" key="1">
    <source>
        <dbReference type="EMBL" id="OKH93837.1"/>
    </source>
</evidence>
<comment type="caution">
    <text evidence="1">The sequence shown here is derived from an EMBL/GenBank/DDBJ whole genome shotgun (WGS) entry which is preliminary data.</text>
</comment>
<dbReference type="EMBL" id="LFBV01000003">
    <property type="protein sequence ID" value="OKH93837.1"/>
    <property type="molecule type" value="Genomic_DNA"/>
</dbReference>
<dbReference type="AlphaFoldDB" id="A0A1Q4V7Q1"/>
<protein>
    <submittedName>
        <fullName evidence="1">Uncharacterized protein</fullName>
    </submittedName>
</protein>
<evidence type="ECO:0000313" key="2">
    <source>
        <dbReference type="Proteomes" id="UP000186455"/>
    </source>
</evidence>
<reference evidence="1 2" key="1">
    <citation type="submission" date="2015-06" db="EMBL/GenBank/DDBJ databases">
        <title>Cloning and characterization of the uncialamcin biosynthetic gene cluster.</title>
        <authorList>
            <person name="Yan X."/>
            <person name="Huang T."/>
            <person name="Ge H."/>
            <person name="Shen B."/>
        </authorList>
    </citation>
    <scope>NUCLEOTIDE SEQUENCE [LARGE SCALE GENOMIC DNA]</scope>
    <source>
        <strain evidence="1 2">DCA2648</strain>
    </source>
</reference>
<dbReference type="Proteomes" id="UP000186455">
    <property type="component" value="Unassembled WGS sequence"/>
</dbReference>
<dbReference type="GeneID" id="96797273"/>
<accession>A0A1Q4V7Q1</accession>
<gene>
    <name evidence="1" type="ORF">AB852_14060</name>
</gene>
<name>A0A1Q4V7Q1_9ACTN</name>
<keyword evidence="2" id="KW-1185">Reference proteome</keyword>
<organism evidence="1 2">
    <name type="scientific">Streptomyces uncialis</name>
    <dbReference type="NCBI Taxonomy" id="1048205"/>
    <lineage>
        <taxon>Bacteria</taxon>
        <taxon>Bacillati</taxon>
        <taxon>Actinomycetota</taxon>
        <taxon>Actinomycetes</taxon>
        <taxon>Kitasatosporales</taxon>
        <taxon>Streptomycetaceae</taxon>
        <taxon>Streptomyces</taxon>
    </lineage>
</organism>
<sequence>MKRCERCDLFVGQGCDCPPDGTAPRAVDGASAGPRIRRETAAEVLLVSPTGYAHVPGACVHHVESPRDAGWGWIPSPERGLWARLGEQSPARATDGNTTLRATKRCPDCAHALGPRDHVDLRTE</sequence>
<proteinExistence type="predicted"/>